<evidence type="ECO:0000256" key="3">
    <source>
        <dbReference type="ARBA" id="ARBA00023136"/>
    </source>
</evidence>
<keyword evidence="6" id="KW-0072">Autophagy</keyword>
<sequence length="115" mass="13184">MVGYKSFKELHTLEQRKKTFEKFFEKSPDAIAVVVEYPEAEEAKKFCVPPRMVMSSLVSHIQQRLSLDPTEAIFAYVGDTVAPPVALLQDLYKEYKDEDGFLYVKIKKEVAYGSL</sequence>
<comment type="similarity">
    <text evidence="2 6">Belongs to the ATG8 family.</text>
</comment>
<keyword evidence="8" id="KW-1185">Reference proteome</keyword>
<dbReference type="OrthoDB" id="6738456at2759"/>
<evidence type="ECO:0000256" key="6">
    <source>
        <dbReference type="RuleBase" id="RU004384"/>
    </source>
</evidence>
<evidence type="ECO:0000256" key="4">
    <source>
        <dbReference type="ARBA" id="ARBA00023288"/>
    </source>
</evidence>
<evidence type="ECO:0000256" key="1">
    <source>
        <dbReference type="ARBA" id="ARBA00004370"/>
    </source>
</evidence>
<dbReference type="Gene3D" id="3.10.20.90">
    <property type="entry name" value="Phosphatidylinositol 3-kinase Catalytic Subunit, Chain A, domain 1"/>
    <property type="match status" value="1"/>
</dbReference>
<dbReference type="AlphaFoldDB" id="S9UTV2"/>
<dbReference type="Proteomes" id="UP000515908">
    <property type="component" value="Chromosome 09"/>
</dbReference>
<keyword evidence="3" id="KW-0472">Membrane</keyword>
<comment type="subcellular location">
    <subcellularLocation>
        <location evidence="1">Membrane</location>
    </subcellularLocation>
</comment>
<dbReference type="EMBL" id="LR877153">
    <property type="protein sequence ID" value="CAD2217646.1"/>
    <property type="molecule type" value="Genomic_DNA"/>
</dbReference>
<feature type="lipid moiety-binding region" description="Phosphatidylserine amidated glycine; alternate" evidence="5">
    <location>
        <position position="113"/>
    </location>
</feature>
<gene>
    <name evidence="7" type="ORF">ADEAN_000512500</name>
</gene>
<protein>
    <recommendedName>
        <fullName evidence="6">Autophagy-related protein</fullName>
    </recommendedName>
</protein>
<organism evidence="7 8">
    <name type="scientific">Angomonas deanei</name>
    <dbReference type="NCBI Taxonomy" id="59799"/>
    <lineage>
        <taxon>Eukaryota</taxon>
        <taxon>Discoba</taxon>
        <taxon>Euglenozoa</taxon>
        <taxon>Kinetoplastea</taxon>
        <taxon>Metakinetoplastina</taxon>
        <taxon>Trypanosomatida</taxon>
        <taxon>Trypanosomatidae</taxon>
        <taxon>Strigomonadinae</taxon>
        <taxon>Angomonas</taxon>
    </lineage>
</organism>
<dbReference type="InterPro" id="IPR004241">
    <property type="entry name" value="Atg8-like"/>
</dbReference>
<dbReference type="GO" id="GO:0006914">
    <property type="term" value="P:autophagy"/>
    <property type="evidence" value="ECO:0007669"/>
    <property type="project" value="UniProtKB-KW"/>
</dbReference>
<name>S9UTV2_9TRYP</name>
<keyword evidence="4 5" id="KW-0449">Lipoprotein</keyword>
<evidence type="ECO:0000313" key="7">
    <source>
        <dbReference type="EMBL" id="CAD2217646.1"/>
    </source>
</evidence>
<accession>S9UTV2</accession>
<dbReference type="VEuPathDB" id="TriTrypDB:ADEAN_000512500"/>
<evidence type="ECO:0000256" key="2">
    <source>
        <dbReference type="ARBA" id="ARBA00007293"/>
    </source>
</evidence>
<evidence type="ECO:0000256" key="5">
    <source>
        <dbReference type="PIRSR" id="PIRSR604241-50"/>
    </source>
</evidence>
<proteinExistence type="inferred from homology"/>
<dbReference type="InterPro" id="IPR029071">
    <property type="entry name" value="Ubiquitin-like_domsf"/>
</dbReference>
<dbReference type="Pfam" id="PF02991">
    <property type="entry name" value="ATG8"/>
    <property type="match status" value="1"/>
</dbReference>
<reference evidence="7 8" key="1">
    <citation type="submission" date="2020-08" db="EMBL/GenBank/DDBJ databases">
        <authorList>
            <person name="Newling K."/>
            <person name="Davey J."/>
            <person name="Forrester S."/>
        </authorList>
    </citation>
    <scope>NUCLEOTIDE SEQUENCE [LARGE SCALE GENOMIC DNA]</scope>
    <source>
        <strain evidence="8">Crithidia deanei Carvalho (ATCC PRA-265)</strain>
    </source>
</reference>
<dbReference type="PANTHER" id="PTHR10969">
    <property type="entry name" value="MICROTUBULE-ASSOCIATED PROTEINS 1A/1B LIGHT CHAIN 3-RELATED"/>
    <property type="match status" value="1"/>
</dbReference>
<dbReference type="SUPFAM" id="SSF54236">
    <property type="entry name" value="Ubiquitin-like"/>
    <property type="match status" value="1"/>
</dbReference>
<dbReference type="GO" id="GO:0016020">
    <property type="term" value="C:membrane"/>
    <property type="evidence" value="ECO:0007669"/>
    <property type="project" value="UniProtKB-SubCell"/>
</dbReference>
<evidence type="ECO:0000313" key="8">
    <source>
        <dbReference type="Proteomes" id="UP000515908"/>
    </source>
</evidence>